<gene>
    <name evidence="1" type="ORF">CHK_2495</name>
</gene>
<organism evidence="1 2">
    <name type="scientific">Christensenella hongkongensis</name>
    <dbReference type="NCBI Taxonomy" id="270498"/>
    <lineage>
        <taxon>Bacteria</taxon>
        <taxon>Bacillati</taxon>
        <taxon>Bacillota</taxon>
        <taxon>Clostridia</taxon>
        <taxon>Christensenellales</taxon>
        <taxon>Christensenellaceae</taxon>
        <taxon>Christensenella</taxon>
    </lineage>
</organism>
<reference evidence="1 2" key="1">
    <citation type="submission" date="2015-04" db="EMBL/GenBank/DDBJ databases">
        <title>Draft genome sequence of bacteremic isolate Catabacter hongkongensis type strain HKU16T.</title>
        <authorList>
            <person name="Lau S.K."/>
            <person name="Teng J.L."/>
            <person name="Huang Y."/>
            <person name="Curreem S.O."/>
            <person name="Tsui S.K."/>
            <person name="Woo P.C."/>
        </authorList>
    </citation>
    <scope>NUCLEOTIDE SEQUENCE [LARGE SCALE GENOMIC DNA]</scope>
    <source>
        <strain evidence="1 2">HKU16</strain>
    </source>
</reference>
<keyword evidence="2" id="KW-1185">Reference proteome</keyword>
<dbReference type="EMBL" id="LAYJ01000112">
    <property type="protein sequence ID" value="KKI50432.1"/>
    <property type="molecule type" value="Genomic_DNA"/>
</dbReference>
<dbReference type="RefSeq" id="WP_046444272.1">
    <property type="nucleotide sequence ID" value="NZ_LAYJ01000112.1"/>
</dbReference>
<protein>
    <submittedName>
        <fullName evidence="1">Wall-associated protein</fullName>
    </submittedName>
</protein>
<evidence type="ECO:0000313" key="2">
    <source>
        <dbReference type="Proteomes" id="UP000034076"/>
    </source>
</evidence>
<dbReference type="Proteomes" id="UP000034076">
    <property type="component" value="Unassembled WGS sequence"/>
</dbReference>
<dbReference type="OrthoDB" id="9815752at2"/>
<accession>A0A0M2NJ17</accession>
<proteinExistence type="predicted"/>
<dbReference type="AlphaFoldDB" id="A0A0M2NJ17"/>
<sequence length="213" mass="22392">MTYFEGIPNPRVRATPHTNGVNSGSGYFDVNWNSVEGAGGYYLGIWDGKEYEYLNVGNTTSFTTRGRTIWPTTGEINAGACKLHLGGGGVELPMIPAHLYAKNNPGSSYANDLNYYFKVVPHNGTGQAPNPALFSEASGVLPDTVAPNKPSAVTVNPSGYTNAANITVSWSGITDYNNTSGGAQTTLSGGQIEYLIDGDSPAGAWKTTGKNTA</sequence>
<evidence type="ECO:0000313" key="1">
    <source>
        <dbReference type="EMBL" id="KKI50432.1"/>
    </source>
</evidence>
<comment type="caution">
    <text evidence="1">The sequence shown here is derived from an EMBL/GenBank/DDBJ whole genome shotgun (WGS) entry which is preliminary data.</text>
</comment>
<name>A0A0M2NJ17_9FIRM</name>
<dbReference type="STRING" id="270498.CHK_2495"/>